<sequence>MRSIGSQSGFLRTTNLSSGLRSPNSPFIAPGRLDRPRSSELVQISGSSMSWRVVDSTSKVSIPSPASGDLAWFSTH</sequence>
<keyword evidence="3" id="KW-1185">Reference proteome</keyword>
<evidence type="ECO:0000256" key="1">
    <source>
        <dbReference type="SAM" id="MobiDB-lite"/>
    </source>
</evidence>
<evidence type="ECO:0000313" key="2">
    <source>
        <dbReference type="EMBL" id="KAJ8905789.1"/>
    </source>
</evidence>
<protein>
    <submittedName>
        <fullName evidence="2">Uncharacterized protein</fullName>
    </submittedName>
</protein>
<evidence type="ECO:0000313" key="3">
    <source>
        <dbReference type="Proteomes" id="UP001157974"/>
    </source>
</evidence>
<dbReference type="AlphaFoldDB" id="A0AAV8UTD6"/>
<organism evidence="2 3">
    <name type="scientific">Rhodosorus marinus</name>
    <dbReference type="NCBI Taxonomy" id="101924"/>
    <lineage>
        <taxon>Eukaryota</taxon>
        <taxon>Rhodophyta</taxon>
        <taxon>Stylonematophyceae</taxon>
        <taxon>Stylonematales</taxon>
        <taxon>Stylonemataceae</taxon>
        <taxon>Rhodosorus</taxon>
    </lineage>
</organism>
<accession>A0AAV8UTD6</accession>
<gene>
    <name evidence="2" type="ORF">NDN08_002294</name>
</gene>
<dbReference type="EMBL" id="JAMWBK010000004">
    <property type="protein sequence ID" value="KAJ8905789.1"/>
    <property type="molecule type" value="Genomic_DNA"/>
</dbReference>
<feature type="compositionally biased region" description="Polar residues" evidence="1">
    <location>
        <begin position="1"/>
        <end position="25"/>
    </location>
</feature>
<comment type="caution">
    <text evidence="2">The sequence shown here is derived from an EMBL/GenBank/DDBJ whole genome shotgun (WGS) entry which is preliminary data.</text>
</comment>
<feature type="region of interest" description="Disordered" evidence="1">
    <location>
        <begin position="1"/>
        <end position="40"/>
    </location>
</feature>
<reference evidence="2 3" key="1">
    <citation type="journal article" date="2023" name="Nat. Commun.">
        <title>Origin of minicircular mitochondrial genomes in red algae.</title>
        <authorList>
            <person name="Lee Y."/>
            <person name="Cho C.H."/>
            <person name="Lee Y.M."/>
            <person name="Park S.I."/>
            <person name="Yang J.H."/>
            <person name="West J.A."/>
            <person name="Bhattacharya D."/>
            <person name="Yoon H.S."/>
        </authorList>
    </citation>
    <scope>NUCLEOTIDE SEQUENCE [LARGE SCALE GENOMIC DNA]</scope>
    <source>
        <strain evidence="2 3">CCMP1338</strain>
        <tissue evidence="2">Whole cell</tissue>
    </source>
</reference>
<name>A0AAV8UTD6_9RHOD</name>
<dbReference type="Proteomes" id="UP001157974">
    <property type="component" value="Unassembled WGS sequence"/>
</dbReference>
<proteinExistence type="predicted"/>